<keyword evidence="5" id="KW-0677">Repeat</keyword>
<keyword evidence="7 8" id="KW-0472">Membrane</keyword>
<feature type="transmembrane region" description="Helical" evidence="10">
    <location>
        <begin position="6"/>
        <end position="30"/>
    </location>
</feature>
<evidence type="ECO:0000256" key="9">
    <source>
        <dbReference type="RuleBase" id="RU000488"/>
    </source>
</evidence>
<gene>
    <name evidence="11" type="ORF">PSIN1315_LOCUS14767</name>
    <name evidence="12" type="ORF">PSIN1315_LOCUS14768</name>
</gene>
<reference evidence="12" key="1">
    <citation type="submission" date="2021-01" db="EMBL/GenBank/DDBJ databases">
        <authorList>
            <person name="Corre E."/>
            <person name="Pelletier E."/>
            <person name="Niang G."/>
            <person name="Scheremetjew M."/>
            <person name="Finn R."/>
            <person name="Kale V."/>
            <person name="Holt S."/>
            <person name="Cochrane G."/>
            <person name="Meng A."/>
            <person name="Brown T."/>
            <person name="Cohen L."/>
        </authorList>
    </citation>
    <scope>NUCLEOTIDE SEQUENCE</scope>
    <source>
        <strain evidence="12">RCC927</strain>
    </source>
</reference>
<feature type="repeat" description="Solcar" evidence="8">
    <location>
        <begin position="226"/>
        <end position="315"/>
    </location>
</feature>
<comment type="subcellular location">
    <subcellularLocation>
        <location evidence="1">Membrane</location>
        <topology evidence="1">Multi-pass membrane protein</topology>
    </subcellularLocation>
</comment>
<keyword evidence="6 10" id="KW-1133">Transmembrane helix</keyword>
<evidence type="ECO:0000256" key="3">
    <source>
        <dbReference type="ARBA" id="ARBA00022448"/>
    </source>
</evidence>
<keyword evidence="3 9" id="KW-0813">Transport</keyword>
<evidence type="ECO:0000256" key="5">
    <source>
        <dbReference type="ARBA" id="ARBA00022737"/>
    </source>
</evidence>
<evidence type="ECO:0000256" key="10">
    <source>
        <dbReference type="SAM" id="Phobius"/>
    </source>
</evidence>
<dbReference type="SUPFAM" id="SSF103506">
    <property type="entry name" value="Mitochondrial carrier"/>
    <property type="match status" value="1"/>
</dbReference>
<evidence type="ECO:0000313" key="11">
    <source>
        <dbReference type="EMBL" id="CAE0154642.1"/>
    </source>
</evidence>
<sequence>MAGDEAGLHALAGALGGMMALTATFPLMTVSTRQAVLSRKSKSGAAAPAGQRQVRPGFAEVAALVRDEGWAALYGGIKPALLGTAASQGIYFYFYQRLRHALVSAKGRKSQDLSALESLYTSMCAGAINVCITQPIWTVVTRLQTKRRSKLAKGERVEDVGEDPSGGMLDEIAALYAEGGMPAFYRGLIPNLVMVSNPAVQFMLIEMLSARIRKAKGVREDAKLVLSPLETFSQGALAKVGATLITYPVQLIKSRMQAERRTKGAEGYASIPDAIRTIVATEGVGGLYKGMDTKMVQSVIAAALLFSTKEQTVNLVRTMAGAMSAVEADE</sequence>
<dbReference type="Gene3D" id="1.50.40.10">
    <property type="entry name" value="Mitochondrial carrier domain"/>
    <property type="match status" value="1"/>
</dbReference>
<evidence type="ECO:0000256" key="2">
    <source>
        <dbReference type="ARBA" id="ARBA00006375"/>
    </source>
</evidence>
<dbReference type="GO" id="GO:0016020">
    <property type="term" value="C:membrane"/>
    <property type="evidence" value="ECO:0007669"/>
    <property type="project" value="UniProtKB-SubCell"/>
</dbReference>
<feature type="repeat" description="Solcar" evidence="8">
    <location>
        <begin position="113"/>
        <end position="211"/>
    </location>
</feature>
<protein>
    <submittedName>
        <fullName evidence="12">Uncharacterized protein</fullName>
    </submittedName>
</protein>
<dbReference type="GO" id="GO:0055085">
    <property type="term" value="P:transmembrane transport"/>
    <property type="evidence" value="ECO:0007669"/>
    <property type="project" value="InterPro"/>
</dbReference>
<evidence type="ECO:0000256" key="4">
    <source>
        <dbReference type="ARBA" id="ARBA00022692"/>
    </source>
</evidence>
<evidence type="ECO:0000256" key="6">
    <source>
        <dbReference type="ARBA" id="ARBA00022989"/>
    </source>
</evidence>
<organism evidence="12">
    <name type="scientific">Prasinoderma singulare</name>
    <dbReference type="NCBI Taxonomy" id="676789"/>
    <lineage>
        <taxon>Eukaryota</taxon>
        <taxon>Viridiplantae</taxon>
        <taxon>Prasinodermophyta</taxon>
        <taxon>Prasinodermophyceae</taxon>
        <taxon>Prasinodermales</taxon>
        <taxon>Prasinodermaceae</taxon>
        <taxon>Prasinoderma</taxon>
    </lineage>
</organism>
<dbReference type="InterPro" id="IPR023395">
    <property type="entry name" value="MCP_dom_sf"/>
</dbReference>
<dbReference type="EMBL" id="HBHY01023005">
    <property type="protein sequence ID" value="CAE0154642.1"/>
    <property type="molecule type" value="Transcribed_RNA"/>
</dbReference>
<dbReference type="GO" id="GO:0006862">
    <property type="term" value="P:nucleotide transport"/>
    <property type="evidence" value="ECO:0007669"/>
    <property type="project" value="InterPro"/>
</dbReference>
<dbReference type="AlphaFoldDB" id="A0A7S3C569"/>
<evidence type="ECO:0000256" key="8">
    <source>
        <dbReference type="PROSITE-ProRule" id="PRU00282"/>
    </source>
</evidence>
<evidence type="ECO:0000256" key="1">
    <source>
        <dbReference type="ARBA" id="ARBA00004141"/>
    </source>
</evidence>
<dbReference type="InterPro" id="IPR018108">
    <property type="entry name" value="MCP_transmembrane"/>
</dbReference>
<keyword evidence="4 8" id="KW-0812">Transmembrane</keyword>
<dbReference type="PROSITE" id="PS50920">
    <property type="entry name" value="SOLCAR"/>
    <property type="match status" value="3"/>
</dbReference>
<feature type="repeat" description="Solcar" evidence="8">
    <location>
        <begin position="4"/>
        <end position="101"/>
    </location>
</feature>
<proteinExistence type="inferred from homology"/>
<comment type="similarity">
    <text evidence="2 9">Belongs to the mitochondrial carrier (TC 2.A.29) family.</text>
</comment>
<dbReference type="Pfam" id="PF00153">
    <property type="entry name" value="Mito_carr"/>
    <property type="match status" value="3"/>
</dbReference>
<evidence type="ECO:0000313" key="12">
    <source>
        <dbReference type="EMBL" id="CAE0154644.1"/>
    </source>
</evidence>
<evidence type="ECO:0000256" key="7">
    <source>
        <dbReference type="ARBA" id="ARBA00023136"/>
    </source>
</evidence>
<dbReference type="EMBL" id="HBHY01023006">
    <property type="protein sequence ID" value="CAE0154644.1"/>
    <property type="molecule type" value="Transcribed_RNA"/>
</dbReference>
<dbReference type="InterPro" id="IPR044712">
    <property type="entry name" value="SLC25A32-like"/>
</dbReference>
<dbReference type="PANTHER" id="PTHR45683">
    <property type="entry name" value="MITOCHONDRIAL NICOTINAMIDE ADENINE DINUCLEOTIDE TRANSPORTER 1-RELATED-RELATED"/>
    <property type="match status" value="1"/>
</dbReference>
<accession>A0A7S3C569</accession>
<name>A0A7S3C569_9VIRI</name>